<reference evidence="1 2" key="1">
    <citation type="submission" date="2016-05" db="EMBL/GenBank/DDBJ databases">
        <title>A degradative enzymes factory behind the ericoid mycorrhizal symbiosis.</title>
        <authorList>
            <consortium name="DOE Joint Genome Institute"/>
            <person name="Martino E."/>
            <person name="Morin E."/>
            <person name="Grelet G."/>
            <person name="Kuo A."/>
            <person name="Kohler A."/>
            <person name="Daghino S."/>
            <person name="Barry K."/>
            <person name="Choi C."/>
            <person name="Cichocki N."/>
            <person name="Clum A."/>
            <person name="Copeland A."/>
            <person name="Hainaut M."/>
            <person name="Haridas S."/>
            <person name="Labutti K."/>
            <person name="Lindquist E."/>
            <person name="Lipzen A."/>
            <person name="Khouja H.-R."/>
            <person name="Murat C."/>
            <person name="Ohm R."/>
            <person name="Olson A."/>
            <person name="Spatafora J."/>
            <person name="Veneault-Fourrey C."/>
            <person name="Henrissat B."/>
            <person name="Grigoriev I."/>
            <person name="Martin F."/>
            <person name="Perotto S."/>
        </authorList>
    </citation>
    <scope>NUCLEOTIDE SEQUENCE [LARGE SCALE GENOMIC DNA]</scope>
    <source>
        <strain evidence="1 2">UAMH 7357</strain>
    </source>
</reference>
<dbReference type="Proteomes" id="UP000235672">
    <property type="component" value="Unassembled WGS sequence"/>
</dbReference>
<dbReference type="AlphaFoldDB" id="A0A2J6PHE3"/>
<evidence type="ECO:0000313" key="1">
    <source>
        <dbReference type="EMBL" id="PMD13471.1"/>
    </source>
</evidence>
<name>A0A2J6PHE3_9HELO</name>
<dbReference type="EMBL" id="KZ613531">
    <property type="protein sequence ID" value="PMD13471.1"/>
    <property type="molecule type" value="Genomic_DNA"/>
</dbReference>
<accession>A0A2J6PHE3</accession>
<proteinExistence type="predicted"/>
<protein>
    <submittedName>
        <fullName evidence="1">Uncharacterized protein</fullName>
    </submittedName>
</protein>
<keyword evidence="2" id="KW-1185">Reference proteome</keyword>
<sequence>MIPTPDPVTRGRNRRYDIFSYSTIQHLASMYPLPALFCPSSVSYHPSSHVSMCFAGVGKLTPTISSTTKSHRHGSLISSQSITNIRARGTTFSHGFTGVMRGCSKF</sequence>
<organism evidence="1 2">
    <name type="scientific">Hyaloscypha hepaticicola</name>
    <dbReference type="NCBI Taxonomy" id="2082293"/>
    <lineage>
        <taxon>Eukaryota</taxon>
        <taxon>Fungi</taxon>
        <taxon>Dikarya</taxon>
        <taxon>Ascomycota</taxon>
        <taxon>Pezizomycotina</taxon>
        <taxon>Leotiomycetes</taxon>
        <taxon>Helotiales</taxon>
        <taxon>Hyaloscyphaceae</taxon>
        <taxon>Hyaloscypha</taxon>
    </lineage>
</organism>
<gene>
    <name evidence="1" type="ORF">NA56DRAFT_423032</name>
</gene>
<evidence type="ECO:0000313" key="2">
    <source>
        <dbReference type="Proteomes" id="UP000235672"/>
    </source>
</evidence>